<evidence type="ECO:0000313" key="3">
    <source>
        <dbReference type="Proteomes" id="UP000078560"/>
    </source>
</evidence>
<dbReference type="Proteomes" id="UP000078560">
    <property type="component" value="Unassembled WGS sequence"/>
</dbReference>
<accession>A0A1A8WHA4</accession>
<evidence type="ECO:0000256" key="1">
    <source>
        <dbReference type="SAM" id="Phobius"/>
    </source>
</evidence>
<gene>
    <name evidence="2" type="ORF">POVCU2_0073590</name>
</gene>
<organism evidence="2 3">
    <name type="scientific">Plasmodium ovale curtisi</name>
    <dbReference type="NCBI Taxonomy" id="864141"/>
    <lineage>
        <taxon>Eukaryota</taxon>
        <taxon>Sar</taxon>
        <taxon>Alveolata</taxon>
        <taxon>Apicomplexa</taxon>
        <taxon>Aconoidasida</taxon>
        <taxon>Haemosporida</taxon>
        <taxon>Plasmodiidae</taxon>
        <taxon>Plasmodium</taxon>
        <taxon>Plasmodium (Plasmodium)</taxon>
    </lineage>
</organism>
<dbReference type="InterPro" id="IPR008780">
    <property type="entry name" value="Plasmodium_Vir"/>
</dbReference>
<dbReference type="Pfam" id="PF05795">
    <property type="entry name" value="Plasmodium_Vir"/>
    <property type="match status" value="2"/>
</dbReference>
<reference evidence="3" key="1">
    <citation type="submission" date="2016-05" db="EMBL/GenBank/DDBJ databases">
        <authorList>
            <person name="Naeem Raeece"/>
        </authorList>
    </citation>
    <scope>NUCLEOTIDE SEQUENCE [LARGE SCALE GENOMIC DNA]</scope>
</reference>
<dbReference type="EMBL" id="FLQU01001276">
    <property type="protein sequence ID" value="SBS92343.1"/>
    <property type="molecule type" value="Genomic_DNA"/>
</dbReference>
<proteinExistence type="predicted"/>
<evidence type="ECO:0000313" key="2">
    <source>
        <dbReference type="EMBL" id="SBS92343.1"/>
    </source>
</evidence>
<keyword evidence="1" id="KW-0812">Transmembrane</keyword>
<keyword evidence="1" id="KW-1133">Transmembrane helix</keyword>
<protein>
    <submittedName>
        <fullName evidence="2">PIR Superfamily Protein</fullName>
    </submittedName>
</protein>
<dbReference type="AlphaFoldDB" id="A0A1A8WHA4"/>
<feature type="transmembrane region" description="Helical" evidence="1">
    <location>
        <begin position="229"/>
        <end position="249"/>
    </location>
</feature>
<keyword evidence="1" id="KW-0472">Membrane</keyword>
<sequence>MGTGCDDEEEDECIHGDSYYSSVRSFLQYEDEFKIVTDGSIGSKDYAVDCKDISTTYFSSNLFSDMCDKVAKYLYYIKQKPEEDYDNRCRCLNYLLNTKIEFSTFSNKTCSEIFVAHNAISSKLETCKLKIGCIPKEDIGKIKKLHDLHNCFTKLTKSIEDNNENIYSTAEEFALLYKDAISSCNSDNTEGYCEALKEFEVLCDHLTNSKNCSEIANLLKYQQALKKSFKIVVPSIMVLGIPFFSYIMYKFTSFGSWFNTFLIKNKIISHNMNEEVADQYFEHTYEHADIENTFNSRNIGYHPT</sequence>
<name>A0A1A8WHA4_PLAOA</name>